<accession>A0A383CKS7</accession>
<gene>
    <name evidence="1" type="ORF">METZ01_LOCUS485072</name>
</gene>
<dbReference type="AlphaFoldDB" id="A0A383CKS7"/>
<evidence type="ECO:0000313" key="1">
    <source>
        <dbReference type="EMBL" id="SVE32218.1"/>
    </source>
</evidence>
<dbReference type="EMBL" id="UINC01209270">
    <property type="protein sequence ID" value="SVE32218.1"/>
    <property type="molecule type" value="Genomic_DNA"/>
</dbReference>
<sequence>MGSFGNDAALLHHHNSVCLLHGGQAMRDDDGSAPLHQSL</sequence>
<organism evidence="1">
    <name type="scientific">marine metagenome</name>
    <dbReference type="NCBI Taxonomy" id="408172"/>
    <lineage>
        <taxon>unclassified sequences</taxon>
        <taxon>metagenomes</taxon>
        <taxon>ecological metagenomes</taxon>
    </lineage>
</organism>
<protein>
    <submittedName>
        <fullName evidence="1">Uncharacterized protein</fullName>
    </submittedName>
</protein>
<proteinExistence type="predicted"/>
<reference evidence="1" key="1">
    <citation type="submission" date="2018-05" db="EMBL/GenBank/DDBJ databases">
        <authorList>
            <person name="Lanie J.A."/>
            <person name="Ng W.-L."/>
            <person name="Kazmierczak K.M."/>
            <person name="Andrzejewski T.M."/>
            <person name="Davidsen T.M."/>
            <person name="Wayne K.J."/>
            <person name="Tettelin H."/>
            <person name="Glass J.I."/>
            <person name="Rusch D."/>
            <person name="Podicherti R."/>
            <person name="Tsui H.-C.T."/>
            <person name="Winkler M.E."/>
        </authorList>
    </citation>
    <scope>NUCLEOTIDE SEQUENCE</scope>
</reference>
<name>A0A383CKS7_9ZZZZ</name>